<keyword evidence="1" id="KW-0812">Transmembrane</keyword>
<feature type="transmembrane region" description="Helical" evidence="1">
    <location>
        <begin position="77"/>
        <end position="97"/>
    </location>
</feature>
<evidence type="ECO:0008006" key="4">
    <source>
        <dbReference type="Google" id="ProtNLM"/>
    </source>
</evidence>
<proteinExistence type="predicted"/>
<evidence type="ECO:0000313" key="2">
    <source>
        <dbReference type="EMBL" id="OIO30588.1"/>
    </source>
</evidence>
<organism evidence="2 3">
    <name type="scientific">Candidatus Nomurabacteria bacterium CG1_02_43_90</name>
    <dbReference type="NCBI Taxonomy" id="1805281"/>
    <lineage>
        <taxon>Bacteria</taxon>
        <taxon>Candidatus Nomuraibacteriota</taxon>
    </lineage>
</organism>
<comment type="caution">
    <text evidence="2">The sequence shown here is derived from an EMBL/GenBank/DDBJ whole genome shotgun (WGS) entry which is preliminary data.</text>
</comment>
<evidence type="ECO:0000256" key="1">
    <source>
        <dbReference type="SAM" id="Phobius"/>
    </source>
</evidence>
<protein>
    <recommendedName>
        <fullName evidence="4">Baseplate protein J-like domain-containing protein</fullName>
    </recommendedName>
</protein>
<reference evidence="2 3" key="1">
    <citation type="journal article" date="2016" name="Environ. Microbiol.">
        <title>Genomic resolution of a cold subsurface aquifer community provides metabolic insights for novel microbes adapted to high CO concentrations.</title>
        <authorList>
            <person name="Probst A.J."/>
            <person name="Castelle C.J."/>
            <person name="Singh A."/>
            <person name="Brown C.T."/>
            <person name="Anantharaman K."/>
            <person name="Sharon I."/>
            <person name="Hug L.A."/>
            <person name="Burstein D."/>
            <person name="Emerson J.B."/>
            <person name="Thomas B.C."/>
            <person name="Banfield J.F."/>
        </authorList>
    </citation>
    <scope>NUCLEOTIDE SEQUENCE [LARGE SCALE GENOMIC DNA]</scope>
    <source>
        <strain evidence="2">CG1_02_43_90</strain>
    </source>
</reference>
<name>A0A1J4V0C2_9BACT</name>
<dbReference type="AlphaFoldDB" id="A0A1J4V0C2"/>
<sequence length="453" mass="50235">MKDINPKSMNGIIPPRHGGFHKEVMTQDTHSSPVAVDPLEKKGDRIESNPFFEKGWTKNVEQKNVFNQKRKIGTRPMIWFLIFLLISGVGFGISNYFSSALVTINPTKRSVTINSDFMAIKEGTPGDLTFKTMSIQEEESRDIPATLDKKIQKKASGRVIIYNAYSGEQQRLIKNTRLESLDHKIFRIDESVVVPGAKMVNGKVGQPGAIEAVVYADVPGKEYNIGLSDFTIPGFKGDPRYSKFTARSKPEAPLLGGFSGAVKVPSDEAIVAAQEDIKQNLKNTAIEKARAQVPPEVSFFPGSMILKFEEVPQEFSTENTMKVVVRATVTVFFFNTSLLVKKFTEAASLDTQGDSYEVPSISSLVFSFIDPIDGMVFSNLTKIRFHVTGNILFVGKIDDKKIQTVLAGKEKKDFGKLIANERNVAKAEAVIRPMWKTVFPQDSAKIVIKVISN</sequence>
<gene>
    <name evidence="2" type="ORF">AUJ77_02140</name>
</gene>
<dbReference type="STRING" id="1805281.AUJ77_02140"/>
<dbReference type="Proteomes" id="UP000181992">
    <property type="component" value="Unassembled WGS sequence"/>
</dbReference>
<keyword evidence="1" id="KW-1133">Transmembrane helix</keyword>
<keyword evidence="1" id="KW-0472">Membrane</keyword>
<dbReference type="EMBL" id="MNVN01000015">
    <property type="protein sequence ID" value="OIO30588.1"/>
    <property type="molecule type" value="Genomic_DNA"/>
</dbReference>
<accession>A0A1J4V0C2</accession>
<evidence type="ECO:0000313" key="3">
    <source>
        <dbReference type="Proteomes" id="UP000181992"/>
    </source>
</evidence>